<proteinExistence type="predicted"/>
<accession>X8J8T8</accession>
<reference evidence="3" key="1">
    <citation type="journal article" date="2014" name="Genome Announc.">
        <title>Draft genome sequence of the plant-pathogenic soil fungus Rhizoctonia solani anastomosis group 3 strain Rhs1AP.</title>
        <authorList>
            <person name="Cubeta M.A."/>
            <person name="Thomas E."/>
            <person name="Dean R.A."/>
            <person name="Jabaji S."/>
            <person name="Neate S.M."/>
            <person name="Tavantzis S."/>
            <person name="Toda T."/>
            <person name="Vilgalys R."/>
            <person name="Bharathan N."/>
            <person name="Fedorova-Abrams N."/>
            <person name="Pakala S.B."/>
            <person name="Pakala S.M."/>
            <person name="Zafar N."/>
            <person name="Joardar V."/>
            <person name="Losada L."/>
            <person name="Nierman W.C."/>
        </authorList>
    </citation>
    <scope>NUCLEOTIDE SEQUENCE [LARGE SCALE GENOMIC DNA]</scope>
    <source>
        <strain evidence="3">AG-3</strain>
    </source>
</reference>
<sequence>MEAKPKAPKVADLKEAFTKSSTPIPSKANKADPITKILVTPDALKLAGGDPTPAEVAPAEAPAKPVDDDLLAPPDDGVRRVESQKLE</sequence>
<feature type="non-terminal residue" evidence="2">
    <location>
        <position position="87"/>
    </location>
</feature>
<name>X8J8T8_9AGAM</name>
<gene>
    <name evidence="2" type="ORF">RSOL_226420</name>
</gene>
<organism evidence="2 3">
    <name type="scientific">Rhizoctonia solani AG-3 Rhs1AP</name>
    <dbReference type="NCBI Taxonomy" id="1086054"/>
    <lineage>
        <taxon>Eukaryota</taxon>
        <taxon>Fungi</taxon>
        <taxon>Dikarya</taxon>
        <taxon>Basidiomycota</taxon>
        <taxon>Agaricomycotina</taxon>
        <taxon>Agaricomycetes</taxon>
        <taxon>Cantharellales</taxon>
        <taxon>Ceratobasidiaceae</taxon>
        <taxon>Rhizoctonia</taxon>
    </lineage>
</organism>
<dbReference type="Proteomes" id="UP000030108">
    <property type="component" value="Unassembled WGS sequence"/>
</dbReference>
<feature type="compositionally biased region" description="Basic and acidic residues" evidence="1">
    <location>
        <begin position="1"/>
        <end position="17"/>
    </location>
</feature>
<dbReference type="AlphaFoldDB" id="X8J8T8"/>
<dbReference type="EMBL" id="JATN01000322">
    <property type="protein sequence ID" value="EUC57631.1"/>
    <property type="molecule type" value="Genomic_DNA"/>
</dbReference>
<feature type="region of interest" description="Disordered" evidence="1">
    <location>
        <begin position="47"/>
        <end position="87"/>
    </location>
</feature>
<comment type="caution">
    <text evidence="2">The sequence shown here is derived from an EMBL/GenBank/DDBJ whole genome shotgun (WGS) entry which is preliminary data.</text>
</comment>
<dbReference type="OrthoDB" id="445357at2759"/>
<feature type="region of interest" description="Disordered" evidence="1">
    <location>
        <begin position="1"/>
        <end position="29"/>
    </location>
</feature>
<evidence type="ECO:0000313" key="2">
    <source>
        <dbReference type="EMBL" id="EUC57631.1"/>
    </source>
</evidence>
<evidence type="ECO:0000256" key="1">
    <source>
        <dbReference type="SAM" id="MobiDB-lite"/>
    </source>
</evidence>
<evidence type="ECO:0000313" key="3">
    <source>
        <dbReference type="Proteomes" id="UP000030108"/>
    </source>
</evidence>
<feature type="compositionally biased region" description="Low complexity" evidence="1">
    <location>
        <begin position="50"/>
        <end position="64"/>
    </location>
</feature>
<protein>
    <submittedName>
        <fullName evidence="2">Uncharacterized protein</fullName>
    </submittedName>
</protein>
<feature type="compositionally biased region" description="Basic and acidic residues" evidence="1">
    <location>
        <begin position="76"/>
        <end position="87"/>
    </location>
</feature>